<organism evidence="8 9">
    <name type="scientific">Sus scrofa</name>
    <name type="common">Pig</name>
    <dbReference type="NCBI Taxonomy" id="9823"/>
    <lineage>
        <taxon>Eukaryota</taxon>
        <taxon>Metazoa</taxon>
        <taxon>Chordata</taxon>
        <taxon>Craniata</taxon>
        <taxon>Vertebrata</taxon>
        <taxon>Euteleostomi</taxon>
        <taxon>Mammalia</taxon>
        <taxon>Eutheria</taxon>
        <taxon>Laurasiatheria</taxon>
        <taxon>Artiodactyla</taxon>
        <taxon>Suina</taxon>
        <taxon>Suidae</taxon>
        <taxon>Sus</taxon>
    </lineage>
</organism>
<evidence type="ECO:0000256" key="4">
    <source>
        <dbReference type="PROSITE-ProRule" id="PRU00192"/>
    </source>
</evidence>
<proteinExistence type="predicted"/>
<feature type="compositionally biased region" description="Low complexity" evidence="5">
    <location>
        <begin position="324"/>
        <end position="334"/>
    </location>
</feature>
<feature type="compositionally biased region" description="Polar residues" evidence="5">
    <location>
        <begin position="88"/>
        <end position="108"/>
    </location>
</feature>
<dbReference type="CDD" id="cd11921">
    <property type="entry name" value="SH3_Vinexin_1"/>
    <property type="match status" value="1"/>
</dbReference>
<feature type="region of interest" description="Disordered" evidence="5">
    <location>
        <begin position="218"/>
        <end position="241"/>
    </location>
</feature>
<dbReference type="PROSITE" id="PS50002">
    <property type="entry name" value="SH3"/>
    <property type="match status" value="3"/>
</dbReference>
<protein>
    <recommendedName>
        <fullName evidence="10">Vinexin</fullName>
    </recommendedName>
</protein>
<dbReference type="InterPro" id="IPR050384">
    <property type="entry name" value="Endophilin_SH3RF"/>
</dbReference>
<evidence type="ECO:0000256" key="3">
    <source>
        <dbReference type="ARBA" id="ARBA00022949"/>
    </source>
</evidence>
<dbReference type="Pfam" id="PF14604">
    <property type="entry name" value="SH3_9"/>
    <property type="match status" value="1"/>
</dbReference>
<sequence length="690" mass="77314">MQAPPCSLPAGLSLDDFIPSHLRAHAPSTSRGTRVPVIRNGGSNTLNFQFHDPAPRTVCNGYFPPRREAPRQPDPAWYQTWPAPGSRPSGNQKTPASQHPQNWSATWTKDSKRREKRWVKYEGIGPVDESGMPIAPRSSVNSPRDWYRRMFQQIHRKMPDLQLDWTFEEAPKVASSSATSADSKHPGPQQRPAARPGQSSTLSGRSWDVSEEFLRSTFNCNSGAPSSLHPTPNQVPRRREKVDNVWTEESWNQFLQELETGQKPKKPLVDEPVEKTSQPIEVLLERELAKLSAELDKDLRAIETRQPSPKVLASQSPPRPPAPASTWSASSPNALYQGSSLSPHRMADGGSPFLGRRDFVYPSSTRDPSASERGASPARKEEKKRKAARLKFDFQAQSPKELTLKKGDIVYIHKEVDKNWLEGEHHGGLGIFPANYVEVLPADEIPKPIKPPTYQVLEYGEAVAQYNFKGDLEVELSFRKGERICLIRKVNEHWYEGRISGTGRQGIFPASYVQVSREPRLRLCEDGPQLPASPRLTATRLAHHHSSPLTPHSPADPTDWGGRTSPRRTGFSFPAQEPRPQTQSLSTPGSALSHPGVSSRPLDQGTSSLNTTQIHWTPYRAMYQYRPQNEDELELREGDRVDVMQQCDDGWFVGTWLLMEGTMSHACVSPVPFSTPKRRQQRKIPALKAG</sequence>
<dbReference type="PANTHER" id="PTHR14167:SF54">
    <property type="entry name" value="VINEXIN"/>
    <property type="match status" value="1"/>
</dbReference>
<evidence type="ECO:0000256" key="2">
    <source>
        <dbReference type="ARBA" id="ARBA00022443"/>
    </source>
</evidence>
<evidence type="ECO:0008006" key="10">
    <source>
        <dbReference type="Google" id="ProtNLM"/>
    </source>
</evidence>
<feature type="compositionally biased region" description="Polar residues" evidence="5">
    <location>
        <begin position="579"/>
        <end position="590"/>
    </location>
</feature>
<dbReference type="GO" id="GO:0070161">
    <property type="term" value="C:anchoring junction"/>
    <property type="evidence" value="ECO:0007669"/>
    <property type="project" value="UniProtKB-SubCell"/>
</dbReference>
<evidence type="ECO:0000313" key="9">
    <source>
        <dbReference type="Proteomes" id="UP000694570"/>
    </source>
</evidence>
<dbReference type="PROSITE" id="PS50831">
    <property type="entry name" value="SOHO"/>
    <property type="match status" value="1"/>
</dbReference>
<evidence type="ECO:0000256" key="1">
    <source>
        <dbReference type="ARBA" id="ARBA00004282"/>
    </source>
</evidence>
<dbReference type="SMART" id="SM00459">
    <property type="entry name" value="Sorb"/>
    <property type="match status" value="1"/>
</dbReference>
<feature type="domain" description="SoHo" evidence="7">
    <location>
        <begin position="115"/>
        <end position="183"/>
    </location>
</feature>
<evidence type="ECO:0000256" key="5">
    <source>
        <dbReference type="SAM" id="MobiDB-lite"/>
    </source>
</evidence>
<feature type="compositionally biased region" description="Polar residues" evidence="5">
    <location>
        <begin position="218"/>
        <end position="234"/>
    </location>
</feature>
<dbReference type="SUPFAM" id="SSF50044">
    <property type="entry name" value="SH3-domain"/>
    <property type="match status" value="3"/>
</dbReference>
<comment type="subcellular location">
    <subcellularLocation>
        <location evidence="1">Cell junction</location>
    </subcellularLocation>
</comment>
<accession>A0A8D1C9H6</accession>
<feature type="domain" description="SH3" evidence="6">
    <location>
        <begin position="457"/>
        <end position="518"/>
    </location>
</feature>
<feature type="domain" description="SH3" evidence="6">
    <location>
        <begin position="383"/>
        <end position="442"/>
    </location>
</feature>
<dbReference type="InterPro" id="IPR035609">
    <property type="entry name" value="Vinexin_SH3_1"/>
</dbReference>
<dbReference type="Gene3D" id="2.30.30.40">
    <property type="entry name" value="SH3 Domains"/>
    <property type="match status" value="3"/>
</dbReference>
<keyword evidence="3" id="KW-0965">Cell junction</keyword>
<dbReference type="SMART" id="SM00326">
    <property type="entry name" value="SH3"/>
    <property type="match status" value="3"/>
</dbReference>
<dbReference type="Pfam" id="PF02208">
    <property type="entry name" value="Sorb"/>
    <property type="match status" value="1"/>
</dbReference>
<keyword evidence="2 4" id="KW-0728">SH3 domain</keyword>
<dbReference type="AlphaFoldDB" id="A0A8D1C9H6"/>
<dbReference type="PANTHER" id="PTHR14167">
    <property type="entry name" value="SH3 DOMAIN-CONTAINING"/>
    <property type="match status" value="1"/>
</dbReference>
<evidence type="ECO:0000313" key="8">
    <source>
        <dbReference type="Ensembl" id="ENSSSCP00030027822.1"/>
    </source>
</evidence>
<evidence type="ECO:0000259" key="6">
    <source>
        <dbReference type="PROSITE" id="PS50002"/>
    </source>
</evidence>
<dbReference type="Pfam" id="PF00018">
    <property type="entry name" value="SH3_1"/>
    <property type="match status" value="2"/>
</dbReference>
<name>A0A8D1C9H6_PIG</name>
<reference evidence="8" key="1">
    <citation type="submission" date="2025-08" db="UniProtKB">
        <authorList>
            <consortium name="Ensembl"/>
        </authorList>
    </citation>
    <scope>IDENTIFICATION</scope>
</reference>
<feature type="region of interest" description="Disordered" evidence="5">
    <location>
        <begin position="174"/>
        <end position="205"/>
    </location>
</feature>
<dbReference type="InterPro" id="IPR036028">
    <property type="entry name" value="SH3-like_dom_sf"/>
</dbReference>
<dbReference type="Proteomes" id="UP000694570">
    <property type="component" value="Unplaced"/>
</dbReference>
<evidence type="ECO:0000259" key="7">
    <source>
        <dbReference type="PROSITE" id="PS50831"/>
    </source>
</evidence>
<dbReference type="InterPro" id="IPR035608">
    <property type="entry name" value="Vinexin_SH3_2"/>
</dbReference>
<feature type="region of interest" description="Disordered" evidence="5">
    <location>
        <begin position="62"/>
        <end position="111"/>
    </location>
</feature>
<feature type="region of interest" description="Disordered" evidence="5">
    <location>
        <begin position="304"/>
        <end position="387"/>
    </location>
</feature>
<feature type="region of interest" description="Disordered" evidence="5">
    <location>
        <begin position="541"/>
        <end position="611"/>
    </location>
</feature>
<feature type="domain" description="SH3" evidence="6">
    <location>
        <begin position="614"/>
        <end position="673"/>
    </location>
</feature>
<dbReference type="InterPro" id="IPR003127">
    <property type="entry name" value="SoHo_dom"/>
</dbReference>
<dbReference type="Ensembl" id="ENSSSCT00030060793.1">
    <property type="protein sequence ID" value="ENSSSCP00030027822.1"/>
    <property type="gene ID" value="ENSSSCG00030043496.1"/>
</dbReference>
<dbReference type="CDD" id="cd11924">
    <property type="entry name" value="SH3_Vinexin_2"/>
    <property type="match status" value="1"/>
</dbReference>
<dbReference type="InterPro" id="IPR001452">
    <property type="entry name" value="SH3_domain"/>
</dbReference>